<evidence type="ECO:0000313" key="2">
    <source>
        <dbReference type="EMBL" id="CAF4401639.1"/>
    </source>
</evidence>
<dbReference type="SUPFAM" id="SSF50978">
    <property type="entry name" value="WD40 repeat-like"/>
    <property type="match status" value="1"/>
</dbReference>
<dbReference type="Proteomes" id="UP000663829">
    <property type="component" value="Unassembled WGS sequence"/>
</dbReference>
<dbReference type="EMBL" id="CAJOBC010091536">
    <property type="protein sequence ID" value="CAF4401639.1"/>
    <property type="molecule type" value="Genomic_DNA"/>
</dbReference>
<gene>
    <name evidence="1" type="ORF">GPM918_LOCUS38643</name>
    <name evidence="2" type="ORF">SRO942_LOCUS39480</name>
</gene>
<dbReference type="Gene3D" id="2.130.10.10">
    <property type="entry name" value="YVTN repeat-like/Quinoprotein amine dehydrogenase"/>
    <property type="match status" value="1"/>
</dbReference>
<evidence type="ECO:0000313" key="3">
    <source>
        <dbReference type="Proteomes" id="UP000663829"/>
    </source>
</evidence>
<keyword evidence="3" id="KW-1185">Reference proteome</keyword>
<evidence type="ECO:0000313" key="1">
    <source>
        <dbReference type="EMBL" id="CAF1541290.1"/>
    </source>
</evidence>
<dbReference type="AlphaFoldDB" id="A0A815W4T7"/>
<name>A0A815W4T7_9BILA</name>
<protein>
    <submittedName>
        <fullName evidence="1">Uncharacterized protein</fullName>
    </submittedName>
</protein>
<organism evidence="1 3">
    <name type="scientific">Didymodactylos carnosus</name>
    <dbReference type="NCBI Taxonomy" id="1234261"/>
    <lineage>
        <taxon>Eukaryota</taxon>
        <taxon>Metazoa</taxon>
        <taxon>Spiralia</taxon>
        <taxon>Gnathifera</taxon>
        <taxon>Rotifera</taxon>
        <taxon>Eurotatoria</taxon>
        <taxon>Bdelloidea</taxon>
        <taxon>Philodinida</taxon>
        <taxon>Philodinidae</taxon>
        <taxon>Didymodactylos</taxon>
    </lineage>
</organism>
<dbReference type="InterPro" id="IPR015943">
    <property type="entry name" value="WD40/YVTN_repeat-like_dom_sf"/>
</dbReference>
<reference evidence="1" key="1">
    <citation type="submission" date="2021-02" db="EMBL/GenBank/DDBJ databases">
        <authorList>
            <person name="Nowell W R."/>
        </authorList>
    </citation>
    <scope>NUCLEOTIDE SEQUENCE</scope>
</reference>
<dbReference type="Proteomes" id="UP000681722">
    <property type="component" value="Unassembled WGS sequence"/>
</dbReference>
<dbReference type="InterPro" id="IPR036322">
    <property type="entry name" value="WD40_repeat_dom_sf"/>
</dbReference>
<accession>A0A815W4T7</accession>
<proteinExistence type="predicted"/>
<dbReference type="EMBL" id="CAJNOQ010025898">
    <property type="protein sequence ID" value="CAF1541290.1"/>
    <property type="molecule type" value="Genomic_DNA"/>
</dbReference>
<sequence>MGITPTHYTIVRSSTFSTTTVNNDVLYNIEDRYHSTYERETSFESFPNNIQTLKTNEILQSFIKKTSKLFRIQLTNDLLIVGYSDYILILRRTSQDRFVYEYIISVKYNSQDERAINSFIAYNNQLWISSANILSIYNISDKTYKLLMKTAIDDENDTCESMIVSNGFIWCGSSRGKLYVFRMDNYDLSKSYDGHHDKIRSLCVMTDKYLCSGSSSNDTSIAIWKTQQETKRTSLATVSLSSNPLTNTMTRRSSTLRILQNFL</sequence>
<comment type="caution">
    <text evidence="1">The sequence shown here is derived from an EMBL/GenBank/DDBJ whole genome shotgun (WGS) entry which is preliminary data.</text>
</comment>
<dbReference type="OrthoDB" id="6019893at2759"/>